<organism evidence="1 2">
    <name type="scientific">Pleomassaria siparia CBS 279.74</name>
    <dbReference type="NCBI Taxonomy" id="1314801"/>
    <lineage>
        <taxon>Eukaryota</taxon>
        <taxon>Fungi</taxon>
        <taxon>Dikarya</taxon>
        <taxon>Ascomycota</taxon>
        <taxon>Pezizomycotina</taxon>
        <taxon>Dothideomycetes</taxon>
        <taxon>Pleosporomycetidae</taxon>
        <taxon>Pleosporales</taxon>
        <taxon>Pleomassariaceae</taxon>
        <taxon>Pleomassaria</taxon>
    </lineage>
</organism>
<name>A0A6G1KGG7_9PLEO</name>
<protein>
    <submittedName>
        <fullName evidence="1">Uncharacterized protein</fullName>
    </submittedName>
</protein>
<evidence type="ECO:0000313" key="1">
    <source>
        <dbReference type="EMBL" id="KAF2711996.1"/>
    </source>
</evidence>
<evidence type="ECO:0000313" key="2">
    <source>
        <dbReference type="Proteomes" id="UP000799428"/>
    </source>
</evidence>
<reference evidence="1" key="1">
    <citation type="journal article" date="2020" name="Stud. Mycol.">
        <title>101 Dothideomycetes genomes: a test case for predicting lifestyles and emergence of pathogens.</title>
        <authorList>
            <person name="Haridas S."/>
            <person name="Albert R."/>
            <person name="Binder M."/>
            <person name="Bloem J."/>
            <person name="Labutti K."/>
            <person name="Salamov A."/>
            <person name="Andreopoulos B."/>
            <person name="Baker S."/>
            <person name="Barry K."/>
            <person name="Bills G."/>
            <person name="Bluhm B."/>
            <person name="Cannon C."/>
            <person name="Castanera R."/>
            <person name="Culley D."/>
            <person name="Daum C."/>
            <person name="Ezra D."/>
            <person name="Gonzalez J."/>
            <person name="Henrissat B."/>
            <person name="Kuo A."/>
            <person name="Liang C."/>
            <person name="Lipzen A."/>
            <person name="Lutzoni F."/>
            <person name="Magnuson J."/>
            <person name="Mondo S."/>
            <person name="Nolan M."/>
            <person name="Ohm R."/>
            <person name="Pangilinan J."/>
            <person name="Park H.-J."/>
            <person name="Ramirez L."/>
            <person name="Alfaro M."/>
            <person name="Sun H."/>
            <person name="Tritt A."/>
            <person name="Yoshinaga Y."/>
            <person name="Zwiers L.-H."/>
            <person name="Turgeon B."/>
            <person name="Goodwin S."/>
            <person name="Spatafora J."/>
            <person name="Crous P."/>
            <person name="Grigoriev I."/>
        </authorList>
    </citation>
    <scope>NUCLEOTIDE SEQUENCE</scope>
    <source>
        <strain evidence="1">CBS 279.74</strain>
    </source>
</reference>
<dbReference type="AlphaFoldDB" id="A0A6G1KGG7"/>
<gene>
    <name evidence="1" type="ORF">K504DRAFT_192155</name>
</gene>
<sequence length="75" mass="8539">MAQFNRLSERRGSPDLIRTVLHLCLAVVALWVKRLSAILSRGLGSTTRNHWPTTYGNIRARSYSSIIPRVARFET</sequence>
<keyword evidence="2" id="KW-1185">Reference proteome</keyword>
<dbReference type="Proteomes" id="UP000799428">
    <property type="component" value="Unassembled WGS sequence"/>
</dbReference>
<accession>A0A6G1KGG7</accession>
<proteinExistence type="predicted"/>
<dbReference type="EMBL" id="MU005766">
    <property type="protein sequence ID" value="KAF2711996.1"/>
    <property type="molecule type" value="Genomic_DNA"/>
</dbReference>